<protein>
    <recommendedName>
        <fullName evidence="3 10">Phosphoenolpyruvate carboxykinase (ATP)</fullName>
        <shortName evidence="10">PCK</shortName>
        <shortName evidence="10">PEP carboxykinase</shortName>
        <shortName evidence="10">PEPCK</shortName>
        <ecNumber evidence="3 10">4.1.1.49</ecNumber>
    </recommendedName>
</protein>
<dbReference type="GO" id="GO:0005829">
    <property type="term" value="C:cytosol"/>
    <property type="evidence" value="ECO:0007669"/>
    <property type="project" value="TreeGrafter"/>
</dbReference>
<keyword evidence="12" id="KW-0418">Kinase</keyword>
<organism evidence="12">
    <name type="scientific">uncultured Thermomicrobiales bacterium</name>
    <dbReference type="NCBI Taxonomy" id="1645740"/>
    <lineage>
        <taxon>Bacteria</taxon>
        <taxon>Pseudomonadati</taxon>
        <taxon>Thermomicrobiota</taxon>
        <taxon>Thermomicrobia</taxon>
        <taxon>Thermomicrobiales</taxon>
        <taxon>environmental samples</taxon>
    </lineage>
</organism>
<keyword evidence="10" id="KW-0963">Cytoplasm</keyword>
<dbReference type="CDD" id="cd00484">
    <property type="entry name" value="PEPCK_ATP"/>
    <property type="match status" value="1"/>
</dbReference>
<dbReference type="PIRSF" id="PIRSF006294">
    <property type="entry name" value="PEP_crbxkin"/>
    <property type="match status" value="1"/>
</dbReference>
<dbReference type="Gene3D" id="3.90.228.20">
    <property type="match status" value="1"/>
</dbReference>
<evidence type="ECO:0000256" key="7">
    <source>
        <dbReference type="ARBA" id="ARBA00022840"/>
    </source>
</evidence>
<comment type="catalytic activity">
    <reaction evidence="9 10">
        <text>oxaloacetate + ATP = phosphoenolpyruvate + ADP + CO2</text>
        <dbReference type="Rhea" id="RHEA:18617"/>
        <dbReference type="ChEBI" id="CHEBI:16452"/>
        <dbReference type="ChEBI" id="CHEBI:16526"/>
        <dbReference type="ChEBI" id="CHEBI:30616"/>
        <dbReference type="ChEBI" id="CHEBI:58702"/>
        <dbReference type="ChEBI" id="CHEBI:456216"/>
        <dbReference type="EC" id="4.1.1.49"/>
    </reaction>
</comment>
<sequence>MTTTNRQEARDDTVSERQPGPGLTIAGVPQRGAIHWNLSRARLVEEALRRDEGALAANGALTALTGKYTGRSPGDKFVVDQASYHQHIWWGAVNQPLAPEVFERLHGRIAEYFQDRELFVLDATVGADAEYGITVRVIGEYAWHCHFAQLLFRDCQLGPQPDRVPDFTVLAAPGFQTDPQRDGTNSETVVALDLEQNLCLIAGTEYAGEIKKSLFTVMNYLLPLRGVLPMHCSASMGEAGDVALFFGLSGTGKTTLSTDPTRRLIGDDEHGWSDRGIFNFEGGSYAKLIDLSREQEPLIWGAMRFGAVMENVVLDPVTREPCYEDGSLTENTRGAYPLDFIEGMVESGTGGHPSAILLLTADAEGVLPPIAVLTPEQAQYHFLSGYTSKLAGTERDLGDEPEATFSACYGSPFLPLPPHVYGEMLAERVAHHGTRCYLVNTGWTGGPFGVGQRMNLAQTRAMVNAAIRGDLEGVEYQIDPIFGLRVPKHCPGVPDGVLQPRETWADGEAYDRRARALAAKFAANFAEYAEDVSEAVRAAGPRGV</sequence>
<evidence type="ECO:0000256" key="1">
    <source>
        <dbReference type="ARBA" id="ARBA00004742"/>
    </source>
</evidence>
<keyword evidence="5 10" id="KW-0547">Nucleotide-binding</keyword>
<feature type="region of interest" description="Disordered" evidence="11">
    <location>
        <begin position="1"/>
        <end position="26"/>
    </location>
</feature>
<dbReference type="InterPro" id="IPR015994">
    <property type="entry name" value="PEPCK_ATP_CS"/>
</dbReference>
<evidence type="ECO:0000256" key="3">
    <source>
        <dbReference type="ARBA" id="ARBA00012363"/>
    </source>
</evidence>
<feature type="binding site" evidence="10">
    <location>
        <begin position="247"/>
        <end position="255"/>
    </location>
    <ligand>
        <name>ATP</name>
        <dbReference type="ChEBI" id="CHEBI:30616"/>
    </ligand>
</feature>
<keyword evidence="4 10" id="KW-0312">Gluconeogenesis</keyword>
<dbReference type="NCBIfam" id="NF006821">
    <property type="entry name" value="PRK09344.1-3"/>
    <property type="match status" value="1"/>
</dbReference>
<dbReference type="Gene3D" id="3.40.449.10">
    <property type="entry name" value="Phosphoenolpyruvate Carboxykinase, domain 1"/>
    <property type="match status" value="1"/>
</dbReference>
<feature type="binding site" evidence="10">
    <location>
        <position position="268"/>
    </location>
    <ligand>
        <name>Mn(2+)</name>
        <dbReference type="ChEBI" id="CHEBI:29035"/>
    </ligand>
</feature>
<dbReference type="Pfam" id="PF01293">
    <property type="entry name" value="PEPCK_ATP"/>
    <property type="match status" value="1"/>
</dbReference>
<dbReference type="NCBIfam" id="NF006820">
    <property type="entry name" value="PRK09344.1-2"/>
    <property type="match status" value="1"/>
</dbReference>
<evidence type="ECO:0000256" key="10">
    <source>
        <dbReference type="HAMAP-Rule" id="MF_00453"/>
    </source>
</evidence>
<feature type="binding site" evidence="10">
    <location>
        <position position="212"/>
    </location>
    <ligand>
        <name>ATP</name>
        <dbReference type="ChEBI" id="CHEBI:30616"/>
    </ligand>
</feature>
<dbReference type="GO" id="GO:0004612">
    <property type="term" value="F:phosphoenolpyruvate carboxykinase (ATP) activity"/>
    <property type="evidence" value="ECO:0007669"/>
    <property type="project" value="UniProtKB-UniRule"/>
</dbReference>
<dbReference type="GO" id="GO:0005524">
    <property type="term" value="F:ATP binding"/>
    <property type="evidence" value="ECO:0007669"/>
    <property type="project" value="UniProtKB-UniRule"/>
</dbReference>
<evidence type="ECO:0000256" key="5">
    <source>
        <dbReference type="ARBA" id="ARBA00022741"/>
    </source>
</evidence>
<dbReference type="PROSITE" id="PS00532">
    <property type="entry name" value="PEPCK_ATP"/>
    <property type="match status" value="1"/>
</dbReference>
<feature type="binding site" evidence="10">
    <location>
        <position position="333"/>
    </location>
    <ligand>
        <name>substrate</name>
    </ligand>
</feature>
<dbReference type="GO" id="GO:0016301">
    <property type="term" value="F:kinase activity"/>
    <property type="evidence" value="ECO:0007669"/>
    <property type="project" value="UniProtKB-KW"/>
</dbReference>
<comment type="function">
    <text evidence="10">Involved in the gluconeogenesis. Catalyzes the conversion of oxaloacetate (OAA) to phosphoenolpyruvate (PEP) through direct phosphoryl transfer between the nucleoside triphosphate and OAA.</text>
</comment>
<dbReference type="AlphaFoldDB" id="A0A6J4VQ10"/>
<evidence type="ECO:0000256" key="2">
    <source>
        <dbReference type="ARBA" id="ARBA00006052"/>
    </source>
</evidence>
<dbReference type="InterPro" id="IPR001272">
    <property type="entry name" value="PEP_carboxykinase_ATP"/>
</dbReference>
<feature type="binding site" evidence="10">
    <location>
        <position position="459"/>
    </location>
    <ligand>
        <name>ATP</name>
        <dbReference type="ChEBI" id="CHEBI:30616"/>
    </ligand>
</feature>
<dbReference type="InterPro" id="IPR008210">
    <property type="entry name" value="PEP_carboxykinase_N"/>
</dbReference>
<keyword evidence="6 10" id="KW-0210">Decarboxylase</keyword>
<evidence type="ECO:0000256" key="9">
    <source>
        <dbReference type="ARBA" id="ARBA00047371"/>
    </source>
</evidence>
<dbReference type="SUPFAM" id="SSF53795">
    <property type="entry name" value="PEP carboxykinase-like"/>
    <property type="match status" value="1"/>
</dbReference>
<dbReference type="InterPro" id="IPR013035">
    <property type="entry name" value="PEP_carboxykinase_C"/>
</dbReference>
<dbReference type="EC" id="4.1.1.49" evidence="3 10"/>
<proteinExistence type="inferred from homology"/>
<comment type="caution">
    <text evidence="10">Lacks conserved residue(s) required for the propagation of feature annotation.</text>
</comment>
<dbReference type="HAMAP" id="MF_00453">
    <property type="entry name" value="PEPCK_ATP"/>
    <property type="match status" value="1"/>
</dbReference>
<dbReference type="EMBL" id="CADCWN010000285">
    <property type="protein sequence ID" value="CAA9584473.1"/>
    <property type="molecule type" value="Genomic_DNA"/>
</dbReference>
<dbReference type="PANTHER" id="PTHR30031:SF0">
    <property type="entry name" value="PHOSPHOENOLPYRUVATE CARBOXYKINASE (ATP)"/>
    <property type="match status" value="1"/>
</dbReference>
<feature type="binding site" evidence="10">
    <location>
        <position position="212"/>
    </location>
    <ligand>
        <name>substrate</name>
    </ligand>
</feature>
<evidence type="ECO:0000256" key="8">
    <source>
        <dbReference type="ARBA" id="ARBA00023239"/>
    </source>
</evidence>
<feature type="binding site" evidence="10">
    <location>
        <position position="296"/>
    </location>
    <ligand>
        <name>ATP</name>
        <dbReference type="ChEBI" id="CHEBI:30616"/>
    </ligand>
</feature>
<evidence type="ECO:0000313" key="12">
    <source>
        <dbReference type="EMBL" id="CAA9584473.1"/>
    </source>
</evidence>
<keyword evidence="7 10" id="KW-0067">ATP-binding</keyword>
<accession>A0A6J4VQ10</accession>
<comment type="pathway">
    <text evidence="1 10">Carbohydrate biosynthesis; gluconeogenesis.</text>
</comment>
<feature type="binding site" evidence="10">
    <location>
        <position position="206"/>
    </location>
    <ligand>
        <name>substrate</name>
    </ligand>
</feature>
<dbReference type="PANTHER" id="PTHR30031">
    <property type="entry name" value="PHOSPHOENOLPYRUVATE CARBOXYKINASE ATP"/>
    <property type="match status" value="1"/>
</dbReference>
<feature type="binding site" evidence="10">
    <location>
        <position position="212"/>
    </location>
    <ligand>
        <name>Mn(2+)</name>
        <dbReference type="ChEBI" id="CHEBI:29035"/>
    </ligand>
</feature>
<evidence type="ECO:0000256" key="4">
    <source>
        <dbReference type="ARBA" id="ARBA00022432"/>
    </source>
</evidence>
<feature type="binding site" evidence="10">
    <location>
        <position position="231"/>
    </location>
    <ligand>
        <name>ATP</name>
        <dbReference type="ChEBI" id="CHEBI:30616"/>
    </ligand>
</feature>
<feature type="binding site" evidence="10">
    <location>
        <position position="71"/>
    </location>
    <ligand>
        <name>substrate</name>
    </ligand>
</feature>
<reference evidence="12" key="1">
    <citation type="submission" date="2020-02" db="EMBL/GenBank/DDBJ databases">
        <authorList>
            <person name="Meier V. D."/>
        </authorList>
    </citation>
    <scope>NUCLEOTIDE SEQUENCE</scope>
    <source>
        <strain evidence="12">AVDCRST_MAG18</strain>
    </source>
</reference>
<feature type="binding site" evidence="10">
    <location>
        <position position="333"/>
    </location>
    <ligand>
        <name>ATP</name>
        <dbReference type="ChEBI" id="CHEBI:30616"/>
    </ligand>
</feature>
<keyword evidence="12" id="KW-0670">Pyruvate</keyword>
<dbReference type="NCBIfam" id="TIGR00224">
    <property type="entry name" value="pckA"/>
    <property type="match status" value="1"/>
</dbReference>
<comment type="subcellular location">
    <subcellularLocation>
        <location evidence="10">Cytoplasm</location>
    </subcellularLocation>
</comment>
<name>A0A6J4VQ10_9BACT</name>
<dbReference type="UniPathway" id="UPA00138"/>
<keyword evidence="10" id="KW-0464">Manganese</keyword>
<comment type="similarity">
    <text evidence="2 10">Belongs to the phosphoenolpyruvate carboxykinase (ATP) family.</text>
</comment>
<keyword evidence="8 10" id="KW-0456">Lyase</keyword>
<dbReference type="Gene3D" id="2.170.8.10">
    <property type="entry name" value="Phosphoenolpyruvate Carboxykinase, domain 2"/>
    <property type="match status" value="1"/>
</dbReference>
<keyword evidence="12" id="KW-0808">Transferase</keyword>
<evidence type="ECO:0000256" key="11">
    <source>
        <dbReference type="SAM" id="MobiDB-lite"/>
    </source>
</evidence>
<gene>
    <name evidence="10" type="primary">pckA</name>
    <name evidence="12" type="ORF">AVDCRST_MAG18-3616</name>
</gene>
<dbReference type="GO" id="GO:0006094">
    <property type="term" value="P:gluconeogenesis"/>
    <property type="evidence" value="ECO:0007669"/>
    <property type="project" value="UniProtKB-UniRule"/>
</dbReference>
<keyword evidence="10" id="KW-0479">Metal-binding</keyword>
<feature type="binding site" evidence="10">
    <location>
        <position position="231"/>
    </location>
    <ligand>
        <name>Mn(2+)</name>
        <dbReference type="ChEBI" id="CHEBI:29035"/>
    </ligand>
</feature>
<evidence type="ECO:0000256" key="6">
    <source>
        <dbReference type="ARBA" id="ARBA00022793"/>
    </source>
</evidence>
<dbReference type="SUPFAM" id="SSF68923">
    <property type="entry name" value="PEP carboxykinase N-terminal domain"/>
    <property type="match status" value="1"/>
</dbReference>
<dbReference type="GO" id="GO:0046872">
    <property type="term" value="F:metal ion binding"/>
    <property type="evidence" value="ECO:0007669"/>
    <property type="project" value="UniProtKB-KW"/>
</dbReference>
<comment type="cofactor">
    <cofactor evidence="10">
        <name>Mn(2+)</name>
        <dbReference type="ChEBI" id="CHEBI:29035"/>
    </cofactor>
    <text evidence="10">Binds 1 Mn(2+) ion per subunit.</text>
</comment>